<evidence type="ECO:0000259" key="1">
    <source>
        <dbReference type="PROSITE" id="PS51340"/>
    </source>
</evidence>
<dbReference type="GO" id="GO:0003824">
    <property type="term" value="F:catalytic activity"/>
    <property type="evidence" value="ECO:0007669"/>
    <property type="project" value="InterPro"/>
</dbReference>
<dbReference type="InterPro" id="IPR052353">
    <property type="entry name" value="Benzoxazolinone_Detox_Enz"/>
</dbReference>
<dbReference type="PROSITE" id="PS51340">
    <property type="entry name" value="MOSC"/>
    <property type="match status" value="1"/>
</dbReference>
<dbReference type="PANTHER" id="PTHR30212:SF2">
    <property type="entry name" value="PROTEIN YIIM"/>
    <property type="match status" value="1"/>
</dbReference>
<sequence length="200" mass="21885">MRILTISTGKVAKILVSDGGPVRTVHSAINKAPVSELSKPLGVFAGHLGLEQDEQADHNVHGGPGMAVYAYPVEHYPFWEKLLETQNSDLRDLPHGFFGENLTVEGFIEKDVFEGDVWTVGEVEFMVEKLREPCFKFDAKIGFPAGPSMILSARSGWYLRVLTPGVIHAGDAIEVSPGERLVSIADQNAVTAQKRRLSTD</sequence>
<feature type="domain" description="MOSC" evidence="1">
    <location>
        <begin position="31"/>
        <end position="176"/>
    </location>
</feature>
<name>A0A2T0XE48_9BURK</name>
<comment type="caution">
    <text evidence="2">The sequence shown here is derived from an EMBL/GenBank/DDBJ whole genome shotgun (WGS) entry which is preliminary data.</text>
</comment>
<protein>
    <submittedName>
        <fullName evidence="2">MOSC domain-containing protein YiiM</fullName>
    </submittedName>
</protein>
<dbReference type="Pfam" id="PF03473">
    <property type="entry name" value="MOSC"/>
    <property type="match status" value="1"/>
</dbReference>
<proteinExistence type="predicted"/>
<dbReference type="AlphaFoldDB" id="A0A2T0XE48"/>
<dbReference type="GO" id="GO:0030170">
    <property type="term" value="F:pyridoxal phosphate binding"/>
    <property type="evidence" value="ECO:0007669"/>
    <property type="project" value="InterPro"/>
</dbReference>
<dbReference type="GO" id="GO:0030151">
    <property type="term" value="F:molybdenum ion binding"/>
    <property type="evidence" value="ECO:0007669"/>
    <property type="project" value="InterPro"/>
</dbReference>
<dbReference type="Proteomes" id="UP000238308">
    <property type="component" value="Unassembled WGS sequence"/>
</dbReference>
<gene>
    <name evidence="2" type="ORF">BCM14_2321</name>
</gene>
<dbReference type="EMBL" id="PVTV01000015">
    <property type="protein sequence ID" value="PRY97181.1"/>
    <property type="molecule type" value="Genomic_DNA"/>
</dbReference>
<accession>A0A2T0XE48</accession>
<reference evidence="2 3" key="1">
    <citation type="submission" date="2018-03" db="EMBL/GenBank/DDBJ databases">
        <title>Genomic Encyclopedia of Type Strains, Phase III (KMG-III): the genomes of soil and plant-associated and newly described type strains.</title>
        <authorList>
            <person name="Whitman W."/>
        </authorList>
    </citation>
    <scope>NUCLEOTIDE SEQUENCE [LARGE SCALE GENOMIC DNA]</scope>
    <source>
        <strain evidence="2 3">MWH-P2sevCIIIb</strain>
    </source>
</reference>
<dbReference type="PANTHER" id="PTHR30212">
    <property type="entry name" value="PROTEIN YIIM"/>
    <property type="match status" value="1"/>
</dbReference>
<dbReference type="RefSeq" id="WP_106228152.1">
    <property type="nucleotide sequence ID" value="NZ_PVTV01000015.1"/>
</dbReference>
<organism evidence="2 3">
    <name type="scientific">Jezberella montanilacus</name>
    <dbReference type="NCBI Taxonomy" id="323426"/>
    <lineage>
        <taxon>Bacteria</taxon>
        <taxon>Pseudomonadati</taxon>
        <taxon>Pseudomonadota</taxon>
        <taxon>Betaproteobacteria</taxon>
        <taxon>Burkholderiales</taxon>
        <taxon>Alcaligenaceae</taxon>
        <taxon>Jezberella</taxon>
    </lineage>
</organism>
<dbReference type="InterPro" id="IPR011037">
    <property type="entry name" value="Pyrv_Knase-like_insert_dom_sf"/>
</dbReference>
<keyword evidence="3" id="KW-1185">Reference proteome</keyword>
<evidence type="ECO:0000313" key="3">
    <source>
        <dbReference type="Proteomes" id="UP000238308"/>
    </source>
</evidence>
<evidence type="ECO:0000313" key="2">
    <source>
        <dbReference type="EMBL" id="PRY97181.1"/>
    </source>
</evidence>
<dbReference type="SUPFAM" id="SSF50800">
    <property type="entry name" value="PK beta-barrel domain-like"/>
    <property type="match status" value="1"/>
</dbReference>
<dbReference type="InterPro" id="IPR005302">
    <property type="entry name" value="MoCF_Sase_C"/>
</dbReference>
<dbReference type="Gene3D" id="2.40.33.20">
    <property type="entry name" value="PK beta-barrel domain-like"/>
    <property type="match status" value="1"/>
</dbReference>
<dbReference type="OrthoDB" id="9786134at2"/>